<accession>A0A6B0UHB6</accession>
<protein>
    <submittedName>
        <fullName evidence="1">Uncharacterized protein</fullName>
    </submittedName>
</protein>
<proteinExistence type="predicted"/>
<name>A0A6B0UHB6_IXORI</name>
<dbReference type="AlphaFoldDB" id="A0A6B0UHB6"/>
<reference evidence="1" key="1">
    <citation type="submission" date="2019-12" db="EMBL/GenBank/DDBJ databases">
        <title>An insight into the sialome of adult female Ixodes ricinus ticks feeding for 6 days.</title>
        <authorList>
            <person name="Perner J."/>
            <person name="Ribeiro J.M.C."/>
        </authorList>
    </citation>
    <scope>NUCLEOTIDE SEQUENCE</scope>
    <source>
        <strain evidence="1">Semi-engorged</strain>
        <tissue evidence="1">Salivary glands</tissue>
    </source>
</reference>
<evidence type="ECO:0000313" key="1">
    <source>
        <dbReference type="EMBL" id="MXU89504.1"/>
    </source>
</evidence>
<sequence length="108" mass="11509">MLRWSIASFGAGQLTACPARSMRSAVWPPFLCSWQTTLMTCSRQPMPSTAAGSRGGCPWGASEDHLCSQTARHRLCKGSGKPPRFPLCSSQLWSPSGGAVSTLPARKA</sequence>
<organism evidence="1">
    <name type="scientific">Ixodes ricinus</name>
    <name type="common">Common tick</name>
    <name type="synonym">Acarus ricinus</name>
    <dbReference type="NCBI Taxonomy" id="34613"/>
    <lineage>
        <taxon>Eukaryota</taxon>
        <taxon>Metazoa</taxon>
        <taxon>Ecdysozoa</taxon>
        <taxon>Arthropoda</taxon>
        <taxon>Chelicerata</taxon>
        <taxon>Arachnida</taxon>
        <taxon>Acari</taxon>
        <taxon>Parasitiformes</taxon>
        <taxon>Ixodida</taxon>
        <taxon>Ixodoidea</taxon>
        <taxon>Ixodidae</taxon>
        <taxon>Ixodinae</taxon>
        <taxon>Ixodes</taxon>
    </lineage>
</organism>
<dbReference type="EMBL" id="GIFC01007421">
    <property type="protein sequence ID" value="MXU89504.1"/>
    <property type="molecule type" value="Transcribed_RNA"/>
</dbReference>